<evidence type="ECO:0000313" key="1">
    <source>
        <dbReference type="EMBL" id="CAG9953997.1"/>
    </source>
</evidence>
<dbReference type="EMBL" id="CADEHS020000552">
    <property type="protein sequence ID" value="CAG9953997.1"/>
    <property type="molecule type" value="Genomic_DNA"/>
</dbReference>
<dbReference type="Proteomes" id="UP000836387">
    <property type="component" value="Unassembled WGS sequence"/>
</dbReference>
<gene>
    <name evidence="1" type="ORF">CRV2_00018827</name>
</gene>
<organism evidence="1 2">
    <name type="scientific">Clonostachys rosea f. rosea IK726</name>
    <dbReference type="NCBI Taxonomy" id="1349383"/>
    <lineage>
        <taxon>Eukaryota</taxon>
        <taxon>Fungi</taxon>
        <taxon>Dikarya</taxon>
        <taxon>Ascomycota</taxon>
        <taxon>Pezizomycotina</taxon>
        <taxon>Sordariomycetes</taxon>
        <taxon>Hypocreomycetidae</taxon>
        <taxon>Hypocreales</taxon>
        <taxon>Bionectriaceae</taxon>
        <taxon>Clonostachys</taxon>
    </lineage>
</organism>
<evidence type="ECO:0000313" key="2">
    <source>
        <dbReference type="Proteomes" id="UP000836387"/>
    </source>
</evidence>
<proteinExistence type="predicted"/>
<accession>A0ACA9ULS2</accession>
<keyword evidence="2" id="KW-1185">Reference proteome</keyword>
<comment type="caution">
    <text evidence="1">The sequence shown here is derived from an EMBL/GenBank/DDBJ whole genome shotgun (WGS) entry which is preliminary data.</text>
</comment>
<reference evidence="1" key="1">
    <citation type="submission" date="2020-04" db="EMBL/GenBank/DDBJ databases">
        <authorList>
            <person name="Broberg M."/>
        </authorList>
    </citation>
    <scope>NUCLEOTIDE SEQUENCE</scope>
</reference>
<protein>
    <submittedName>
        <fullName evidence="1">Uncharacterized protein</fullName>
    </submittedName>
</protein>
<sequence>MASIPPAPDPAVAAAFEVSDDIELYIRVDEAEREQPADCTYRPTKPAATQRGTRFDPFSVDPIRKPQIQELPLTPLLLFQEFIYESLAKLWASYTNYGLPAKKEIIVKSVSETIGIPTSRGQ</sequence>
<name>A0ACA9ULS2_BIOOC</name>
<reference evidence="1" key="2">
    <citation type="submission" date="2021-10" db="EMBL/GenBank/DDBJ databases">
        <authorList>
            <person name="Piombo E."/>
        </authorList>
    </citation>
    <scope>NUCLEOTIDE SEQUENCE</scope>
</reference>